<dbReference type="InterPro" id="IPR036513">
    <property type="entry name" value="STAS_dom_sf"/>
</dbReference>
<keyword evidence="3 5" id="KW-1133">Transmembrane helix</keyword>
<dbReference type="InterPro" id="IPR002645">
    <property type="entry name" value="STAS_dom"/>
</dbReference>
<evidence type="ECO:0000313" key="7">
    <source>
        <dbReference type="EMBL" id="NJB69129.1"/>
    </source>
</evidence>
<evidence type="ECO:0000259" key="6">
    <source>
        <dbReference type="PROSITE" id="PS50801"/>
    </source>
</evidence>
<dbReference type="InterPro" id="IPR011547">
    <property type="entry name" value="SLC26A/SulP_dom"/>
</dbReference>
<sequence length="553" mass="56780">MKVSYPISALRGDIFGGLTAGIIALPLALAFGVASGGGAAAGLYGAIALGLFAAIFGGTRTQVSGPTGPMTVVTASAIAAFTGDFQAVILVILLSGFLQVLFGLFRLGGFVKFIPYPVISGFMNGIGVIILLLQIQPLLGSASACSPLAAAMGLPQALANLNPYALGLAVATMAIVFLTPARISRVVPSPLIALIVMSVAAYATDMPVATIGAIPSGLPQIHLPGMPAEQWSRIVTLALALAVLGTIDTLLTSIVADSLTKEHHDSNRELIGQGIGNMMASLVGGLPGAGATMRTVVNIKAGGTTRLSGVVHALFLLAVLLGLGPLTSSIPLAVLAGILVKVGVDILDYRLLRLVRKAPRQDLLVMFAVFGITVFVDLIVAVGVGVALACLMLTYRIARQTSIKVTGMDPADNERDMEKTAIAASDMQVRVITISGAFFFGTSSLMQDKVDRLLGTRVVVVNCTGAPFMDISAVFALSEMLEKLRDAGVRAVLAATDEQRGTLEACNVAGMLGPDGIHSSLESALDAAMSIVNCKREREAASATGAVCGTASA</sequence>
<feature type="transmembrane region" description="Helical" evidence="5">
    <location>
        <begin position="307"/>
        <end position="326"/>
    </location>
</feature>
<dbReference type="Gene3D" id="3.30.750.24">
    <property type="entry name" value="STAS domain"/>
    <property type="match status" value="1"/>
</dbReference>
<evidence type="ECO:0000256" key="5">
    <source>
        <dbReference type="SAM" id="Phobius"/>
    </source>
</evidence>
<feature type="transmembrane region" description="Helical" evidence="5">
    <location>
        <begin position="364"/>
        <end position="395"/>
    </location>
</feature>
<keyword evidence="8" id="KW-1185">Reference proteome</keyword>
<dbReference type="RefSeq" id="WP_167942211.1">
    <property type="nucleotide sequence ID" value="NZ_JAATJA010000003.1"/>
</dbReference>
<dbReference type="CDD" id="cd07042">
    <property type="entry name" value="STAS_SulP_like_sulfate_transporter"/>
    <property type="match status" value="1"/>
</dbReference>
<name>A0A846QWY3_9BACT</name>
<feature type="transmembrane region" description="Helical" evidence="5">
    <location>
        <begin position="114"/>
        <end position="133"/>
    </location>
</feature>
<feature type="transmembrane region" description="Helical" evidence="5">
    <location>
        <begin position="87"/>
        <end position="107"/>
    </location>
</feature>
<accession>A0A846QWY3</accession>
<protein>
    <submittedName>
        <fullName evidence="7">SulP family sulfate permease</fullName>
    </submittedName>
</protein>
<keyword evidence="2 5" id="KW-0812">Transmembrane</keyword>
<feature type="domain" description="STAS" evidence="6">
    <location>
        <begin position="429"/>
        <end position="528"/>
    </location>
</feature>
<comment type="subcellular location">
    <subcellularLocation>
        <location evidence="1">Membrane</location>
        <topology evidence="1">Multi-pass membrane protein</topology>
    </subcellularLocation>
</comment>
<evidence type="ECO:0000256" key="3">
    <source>
        <dbReference type="ARBA" id="ARBA00022989"/>
    </source>
</evidence>
<feature type="transmembrane region" description="Helical" evidence="5">
    <location>
        <begin position="234"/>
        <end position="256"/>
    </location>
</feature>
<comment type="caution">
    <text evidence="7">The sequence shown here is derived from an EMBL/GenBank/DDBJ whole genome shotgun (WGS) entry which is preliminary data.</text>
</comment>
<dbReference type="AlphaFoldDB" id="A0A846QWY3"/>
<dbReference type="EMBL" id="JAATJA010000003">
    <property type="protein sequence ID" value="NJB69129.1"/>
    <property type="molecule type" value="Genomic_DNA"/>
</dbReference>
<feature type="transmembrane region" description="Helical" evidence="5">
    <location>
        <begin position="63"/>
        <end position="81"/>
    </location>
</feature>
<keyword evidence="4 5" id="KW-0472">Membrane</keyword>
<gene>
    <name evidence="7" type="ORF">GGQ74_002823</name>
</gene>
<dbReference type="Pfam" id="PF01740">
    <property type="entry name" value="STAS"/>
    <property type="match status" value="1"/>
</dbReference>
<dbReference type="GO" id="GO:0016020">
    <property type="term" value="C:membrane"/>
    <property type="evidence" value="ECO:0007669"/>
    <property type="project" value="UniProtKB-SubCell"/>
</dbReference>
<feature type="transmembrane region" description="Helical" evidence="5">
    <location>
        <begin position="161"/>
        <end position="179"/>
    </location>
</feature>
<proteinExistence type="predicted"/>
<evidence type="ECO:0000256" key="4">
    <source>
        <dbReference type="ARBA" id="ARBA00023136"/>
    </source>
</evidence>
<dbReference type="PROSITE" id="PS50801">
    <property type="entry name" value="STAS"/>
    <property type="match status" value="1"/>
</dbReference>
<dbReference type="GO" id="GO:0055085">
    <property type="term" value="P:transmembrane transport"/>
    <property type="evidence" value="ECO:0007669"/>
    <property type="project" value="InterPro"/>
</dbReference>
<dbReference type="PANTHER" id="PTHR11814">
    <property type="entry name" value="SULFATE TRANSPORTER"/>
    <property type="match status" value="1"/>
</dbReference>
<dbReference type="InterPro" id="IPR001902">
    <property type="entry name" value="SLC26A/SulP_fam"/>
</dbReference>
<evidence type="ECO:0000313" key="8">
    <source>
        <dbReference type="Proteomes" id="UP000580856"/>
    </source>
</evidence>
<feature type="transmembrane region" description="Helical" evidence="5">
    <location>
        <begin position="12"/>
        <end position="33"/>
    </location>
</feature>
<feature type="transmembrane region" description="Helical" evidence="5">
    <location>
        <begin position="191"/>
        <end position="214"/>
    </location>
</feature>
<reference evidence="7 8" key="1">
    <citation type="submission" date="2020-03" db="EMBL/GenBank/DDBJ databases">
        <title>Genomic Encyclopedia of Type Strains, Phase IV (KMG-IV): sequencing the most valuable type-strain genomes for metagenomic binning, comparative biology and taxonomic classification.</title>
        <authorList>
            <person name="Goeker M."/>
        </authorList>
    </citation>
    <scope>NUCLEOTIDE SEQUENCE [LARGE SCALE GENOMIC DNA]</scope>
    <source>
        <strain evidence="7 8">DSM 24233</strain>
    </source>
</reference>
<dbReference type="Proteomes" id="UP000580856">
    <property type="component" value="Unassembled WGS sequence"/>
</dbReference>
<evidence type="ECO:0000256" key="2">
    <source>
        <dbReference type="ARBA" id="ARBA00022692"/>
    </source>
</evidence>
<organism evidence="7 8">
    <name type="scientific">Desulfobaculum xiamenense</name>
    <dbReference type="NCBI Taxonomy" id="995050"/>
    <lineage>
        <taxon>Bacteria</taxon>
        <taxon>Pseudomonadati</taxon>
        <taxon>Thermodesulfobacteriota</taxon>
        <taxon>Desulfovibrionia</taxon>
        <taxon>Desulfovibrionales</taxon>
        <taxon>Desulfovibrionaceae</taxon>
        <taxon>Desulfobaculum</taxon>
    </lineage>
</organism>
<feature type="transmembrane region" description="Helical" evidence="5">
    <location>
        <begin position="39"/>
        <end position="56"/>
    </location>
</feature>
<dbReference type="Pfam" id="PF00916">
    <property type="entry name" value="Sulfate_transp"/>
    <property type="match status" value="1"/>
</dbReference>
<dbReference type="SUPFAM" id="SSF52091">
    <property type="entry name" value="SpoIIaa-like"/>
    <property type="match status" value="1"/>
</dbReference>
<evidence type="ECO:0000256" key="1">
    <source>
        <dbReference type="ARBA" id="ARBA00004141"/>
    </source>
</evidence>